<name>A0A8K1CEU1_PYTOL</name>
<keyword evidence="4" id="KW-1185">Reference proteome</keyword>
<gene>
    <name evidence="3" type="ORF">Poli38472_010963</name>
</gene>
<comment type="caution">
    <text evidence="3">The sequence shown here is derived from an EMBL/GenBank/DDBJ whole genome shotgun (WGS) entry which is preliminary data.</text>
</comment>
<feature type="transmembrane region" description="Helical" evidence="2">
    <location>
        <begin position="214"/>
        <end position="235"/>
    </location>
</feature>
<evidence type="ECO:0000256" key="1">
    <source>
        <dbReference type="SAM" id="MobiDB-lite"/>
    </source>
</evidence>
<evidence type="ECO:0000313" key="4">
    <source>
        <dbReference type="Proteomes" id="UP000794436"/>
    </source>
</evidence>
<accession>A0A8K1CEU1</accession>
<feature type="compositionally biased region" description="Basic residues" evidence="1">
    <location>
        <begin position="263"/>
        <end position="273"/>
    </location>
</feature>
<sequence length="285" mass="31319">MATKTPAPQQRQPPAPPPPPAPKPTVTLAGWLSILLALIALTFSFASFVLPMWTVSQENVGLQLNFGIWGFCLNTAHDKRLMNSCTAFHASTKRTKSFCGRYDAATLRGDIARQALMLPLAAIVEITWEEMDNFARESCSGVGLATLVFGITALVTAFCAFVSLVCVLMWFKSRLWCFTIAKTLLPTAGMSLLLTATLWMVQAKGIDNASHTSLGLAFVFSVFGALIFFVVTGLFSTHEVIRQPKVDPVLTRPRRPSDENKRTQSHRKSKRRSSTAATLEVQIKL</sequence>
<feature type="region of interest" description="Disordered" evidence="1">
    <location>
        <begin position="249"/>
        <end position="274"/>
    </location>
</feature>
<feature type="compositionally biased region" description="Pro residues" evidence="1">
    <location>
        <begin position="11"/>
        <end position="23"/>
    </location>
</feature>
<keyword evidence="2" id="KW-0812">Transmembrane</keyword>
<feature type="transmembrane region" description="Helical" evidence="2">
    <location>
        <begin position="148"/>
        <end position="171"/>
    </location>
</feature>
<keyword evidence="2" id="KW-0472">Membrane</keyword>
<feature type="region of interest" description="Disordered" evidence="1">
    <location>
        <begin position="1"/>
        <end position="23"/>
    </location>
</feature>
<feature type="compositionally biased region" description="Low complexity" evidence="1">
    <location>
        <begin position="1"/>
        <end position="10"/>
    </location>
</feature>
<evidence type="ECO:0000256" key="2">
    <source>
        <dbReference type="SAM" id="Phobius"/>
    </source>
</evidence>
<evidence type="ECO:0000313" key="3">
    <source>
        <dbReference type="EMBL" id="TMW61900.1"/>
    </source>
</evidence>
<reference evidence="3" key="1">
    <citation type="submission" date="2019-03" db="EMBL/GenBank/DDBJ databases">
        <title>Long read genome sequence of the mycoparasitic Pythium oligandrum ATCC 38472 isolated from sugarbeet rhizosphere.</title>
        <authorList>
            <person name="Gaulin E."/>
        </authorList>
    </citation>
    <scope>NUCLEOTIDE SEQUENCE</scope>
    <source>
        <strain evidence="3">ATCC 38472_TT</strain>
    </source>
</reference>
<dbReference type="Gene3D" id="1.20.140.150">
    <property type="match status" value="1"/>
</dbReference>
<dbReference type="Proteomes" id="UP000794436">
    <property type="component" value="Unassembled WGS sequence"/>
</dbReference>
<feature type="transmembrane region" description="Helical" evidence="2">
    <location>
        <begin position="28"/>
        <end position="50"/>
    </location>
</feature>
<keyword evidence="2" id="KW-1133">Transmembrane helix</keyword>
<protein>
    <submittedName>
        <fullName evidence="3">Uncharacterized protein</fullName>
    </submittedName>
</protein>
<dbReference type="EMBL" id="SPLM01000075">
    <property type="protein sequence ID" value="TMW61900.1"/>
    <property type="molecule type" value="Genomic_DNA"/>
</dbReference>
<proteinExistence type="predicted"/>
<feature type="transmembrane region" description="Helical" evidence="2">
    <location>
        <begin position="183"/>
        <end position="202"/>
    </location>
</feature>
<dbReference type="AlphaFoldDB" id="A0A8K1CEU1"/>
<organism evidence="3 4">
    <name type="scientific">Pythium oligandrum</name>
    <name type="common">Mycoparasitic fungus</name>
    <dbReference type="NCBI Taxonomy" id="41045"/>
    <lineage>
        <taxon>Eukaryota</taxon>
        <taxon>Sar</taxon>
        <taxon>Stramenopiles</taxon>
        <taxon>Oomycota</taxon>
        <taxon>Peronosporomycetes</taxon>
        <taxon>Pythiales</taxon>
        <taxon>Pythiaceae</taxon>
        <taxon>Pythium</taxon>
    </lineage>
</organism>